<dbReference type="SUPFAM" id="SSF49265">
    <property type="entry name" value="Fibronectin type III"/>
    <property type="match status" value="4"/>
</dbReference>
<evidence type="ECO:0000313" key="14">
    <source>
        <dbReference type="EMBL" id="CAD5219206.1"/>
    </source>
</evidence>
<dbReference type="Proteomes" id="UP000783686">
    <property type="component" value="Unassembled WGS sequence"/>
</dbReference>
<dbReference type="Pfam" id="PF00041">
    <property type="entry name" value="fn3"/>
    <property type="match status" value="3"/>
</dbReference>
<keyword evidence="7" id="KW-1015">Disulfide bond</keyword>
<dbReference type="GO" id="GO:0070593">
    <property type="term" value="P:dendrite self-avoidance"/>
    <property type="evidence" value="ECO:0007669"/>
    <property type="project" value="TreeGrafter"/>
</dbReference>
<evidence type="ECO:0000256" key="3">
    <source>
        <dbReference type="ARBA" id="ARBA00022737"/>
    </source>
</evidence>
<protein>
    <submittedName>
        <fullName evidence="14">Uncharacterized protein</fullName>
    </submittedName>
</protein>
<feature type="domain" description="Ig-like" evidence="12">
    <location>
        <begin position="543"/>
        <end position="636"/>
    </location>
</feature>
<evidence type="ECO:0000313" key="15">
    <source>
        <dbReference type="Proteomes" id="UP000614601"/>
    </source>
</evidence>
<dbReference type="Pfam" id="PF13927">
    <property type="entry name" value="Ig_3"/>
    <property type="match status" value="3"/>
</dbReference>
<proteinExistence type="predicted"/>
<evidence type="ECO:0000256" key="1">
    <source>
        <dbReference type="ARBA" id="ARBA00004479"/>
    </source>
</evidence>
<dbReference type="GO" id="GO:0005886">
    <property type="term" value="C:plasma membrane"/>
    <property type="evidence" value="ECO:0007669"/>
    <property type="project" value="TreeGrafter"/>
</dbReference>
<keyword evidence="3" id="KW-0677">Repeat</keyword>
<feature type="domain" description="Ig-like" evidence="12">
    <location>
        <begin position="261"/>
        <end position="351"/>
    </location>
</feature>
<sequence length="1315" mass="147770">MAGGGRSPLFTQISWIICLAALCHGYLEDRDLSLLPTPPHFIHEPNLPIMYYILENTPDRDNLDHLKARTFNCKAAGVPEPRYEWRKDGVPFPLEVYAQRIEQKKGEGTFTLSQLTLEDQGVYECLAINENGTAVSERVKFEAAFIQLFDEEQPEVVQVELGDPYHRNCTPPASNPTARVYWILMGSEPGSFGTINSSHISTNDQGTIFFHHVKQSDFKIDRFYTCTAENTKIKDYKFGSQFKLNVTTNKRRSLEDSALIPPAEQYVNRSSPIALVGQTYKLHCLFSGYPEPIPTWYKDGVEISQDNAEGFFFEAYGKTLAFNATPEKAGKYDCKFPNHNDIDRVFDVVVDAAPYWPGGPPPNTNTSEGETVVFDCRTIGKPVPTVTFYKNGVEMTKESTPGNWEIDKTKLVLHNVRKGVNGMGDNAVYQCKAENKHGYLWTNFYLNLLAFGPRLLEEPSEVEAVEGKPFNMECKFFASPLPNVTWENPSLLGEDYRTEVDSQGVAHLTIERVTEDHEGEYDCVAKNKYGTAKGTIKLSVRKPTLLKPFTEPIQVVQAGRALKLPCSADHDDDLDVTYTWKVDGLPLDQSKIESGQFVIDDDNTLTIENPTQFDSGDYQCTASTKLDESSKSVKISVQDVPGPPHAARIERCDGKTATATIYFEHLESKNTVVPVKEFWVRYMADPSVELVQWKVHPVPISAIDNEAVASARHVKANATIALKPYGRYVFQVIARNTVGDSSPTKVKGQCDTDEKQPYRNPANVKTLSTNPGQLTVTWDPMPRDEWNGRDFGYEVLYRPKEEGGQWKTMEVSDPFSDTATIEFENPQPMKSYEFQVKSKNRHGASLVEPQTIDGRTGEAVPEVRPENFRVEGVTSTSATFHWDRVDPSQIQANFTGYKVTFWHEDEDLPAEDDVKHLKRRRRQIPESRRMKSVVVAPDATSVTVHGLKPNAQNYAVVQVLTEQHEGPKSEVLTFRTREGVPTPVRELNAYPMNNLSPLEKGIVVLKWEPPRANNGRLTHYSVLQCRTHGVNDEQVACQAPPIEVSGKTTEIRLSELEFESNYRFKVYGHTASGQGAPNSADAKTLPEALRFQLDPSRPLLTTEGIGDHHFNVSFVPGDYNEDEQRPVGQSFYVKYREEGETEWKEKKPEGSALHTTVDGLTPGTKYDVEVVSVQTDSRGTVRETESRVHSLITTGISPYSARIYWIILILLILLVLLFLCCLIAYCCRKRGQKYPVSKKERLQGRELITPKDRGFADYGKIDDEEQRSLTGSRTGESETDSMAEYGDGDPGRFTEDGSFIGQYGPNKTLVVTTQP</sequence>
<keyword evidence="8" id="KW-0393">Immunoglobulin domain</keyword>
<dbReference type="Proteomes" id="UP000614601">
    <property type="component" value="Unassembled WGS sequence"/>
</dbReference>
<dbReference type="InterPro" id="IPR036179">
    <property type="entry name" value="Ig-like_dom_sf"/>
</dbReference>
<dbReference type="SMART" id="SM00060">
    <property type="entry name" value="FN3"/>
    <property type="match status" value="5"/>
</dbReference>
<feature type="chain" id="PRO_5036221174" evidence="11">
    <location>
        <begin position="26"/>
        <end position="1315"/>
    </location>
</feature>
<evidence type="ECO:0000256" key="9">
    <source>
        <dbReference type="SAM" id="MobiDB-lite"/>
    </source>
</evidence>
<evidence type="ECO:0000256" key="6">
    <source>
        <dbReference type="ARBA" id="ARBA00023136"/>
    </source>
</evidence>
<dbReference type="FunFam" id="2.60.40.10:FF:000032">
    <property type="entry name" value="palladin isoform X1"/>
    <property type="match status" value="1"/>
</dbReference>
<feature type="domain" description="Ig-like" evidence="12">
    <location>
        <begin position="45"/>
        <end position="136"/>
    </location>
</feature>
<comment type="caution">
    <text evidence="14">The sequence shown here is derived from an EMBL/GenBank/DDBJ whole genome shotgun (WGS) entry which is preliminary data.</text>
</comment>
<reference evidence="14" key="1">
    <citation type="submission" date="2020-09" db="EMBL/GenBank/DDBJ databases">
        <authorList>
            <person name="Kikuchi T."/>
        </authorList>
    </citation>
    <scope>NUCLEOTIDE SEQUENCE</scope>
    <source>
        <strain evidence="14">SH1</strain>
    </source>
</reference>
<dbReference type="GO" id="GO:0098632">
    <property type="term" value="F:cell-cell adhesion mediator activity"/>
    <property type="evidence" value="ECO:0007669"/>
    <property type="project" value="TreeGrafter"/>
</dbReference>
<dbReference type="Pfam" id="PF07679">
    <property type="entry name" value="I-set"/>
    <property type="match status" value="2"/>
</dbReference>
<dbReference type="InterPro" id="IPR003599">
    <property type="entry name" value="Ig_sub"/>
</dbReference>
<dbReference type="GO" id="GO:0007156">
    <property type="term" value="P:homophilic cell adhesion via plasma membrane adhesion molecules"/>
    <property type="evidence" value="ECO:0007669"/>
    <property type="project" value="TreeGrafter"/>
</dbReference>
<dbReference type="PANTHER" id="PTHR10075">
    <property type="entry name" value="BASIGIN RELATED"/>
    <property type="match status" value="1"/>
</dbReference>
<dbReference type="FunFam" id="2.60.40.10:FF:002807">
    <property type="entry name" value="Sensory AXon guidance"/>
    <property type="match status" value="1"/>
</dbReference>
<dbReference type="FunFam" id="2.60.40.10:FF:000028">
    <property type="entry name" value="Neuronal cell adhesion molecule"/>
    <property type="match status" value="1"/>
</dbReference>
<keyword evidence="5 10" id="KW-1133">Transmembrane helix</keyword>
<dbReference type="PROSITE" id="PS50835">
    <property type="entry name" value="IG_LIKE"/>
    <property type="match status" value="5"/>
</dbReference>
<dbReference type="CDD" id="cd00063">
    <property type="entry name" value="FN3"/>
    <property type="match status" value="4"/>
</dbReference>
<evidence type="ECO:0000256" key="4">
    <source>
        <dbReference type="ARBA" id="ARBA00022889"/>
    </source>
</evidence>
<dbReference type="OrthoDB" id="6244967at2759"/>
<dbReference type="InterPro" id="IPR013783">
    <property type="entry name" value="Ig-like_fold"/>
</dbReference>
<dbReference type="FunFam" id="2.60.40.10:FF:000035">
    <property type="entry name" value="Contactin 1"/>
    <property type="match status" value="1"/>
</dbReference>
<dbReference type="GO" id="GO:0007411">
    <property type="term" value="P:axon guidance"/>
    <property type="evidence" value="ECO:0007669"/>
    <property type="project" value="TreeGrafter"/>
</dbReference>
<dbReference type="InterPro" id="IPR026966">
    <property type="entry name" value="Neurofascin/L1/NrCAM_C"/>
</dbReference>
<dbReference type="SMART" id="SM00409">
    <property type="entry name" value="IG"/>
    <property type="match status" value="6"/>
</dbReference>
<feature type="region of interest" description="Disordered" evidence="9">
    <location>
        <begin position="1264"/>
        <end position="1315"/>
    </location>
</feature>
<dbReference type="Pfam" id="PF13882">
    <property type="entry name" value="Bravo_FIGEY"/>
    <property type="match status" value="1"/>
</dbReference>
<dbReference type="InterPro" id="IPR007110">
    <property type="entry name" value="Ig-like_dom"/>
</dbReference>
<feature type="domain" description="Fibronectin type-III" evidence="13">
    <location>
        <begin position="980"/>
        <end position="1088"/>
    </location>
</feature>
<feature type="domain" description="Fibronectin type-III" evidence="13">
    <location>
        <begin position="1094"/>
        <end position="1193"/>
    </location>
</feature>
<gene>
    <name evidence="14" type="ORF">BOKJ2_LOCUS8328</name>
</gene>
<dbReference type="EMBL" id="CAJFCW020000004">
    <property type="protein sequence ID" value="CAG9112383.1"/>
    <property type="molecule type" value="Genomic_DNA"/>
</dbReference>
<evidence type="ECO:0000256" key="8">
    <source>
        <dbReference type="ARBA" id="ARBA00023319"/>
    </source>
</evidence>
<dbReference type="GO" id="GO:0030424">
    <property type="term" value="C:axon"/>
    <property type="evidence" value="ECO:0007669"/>
    <property type="project" value="TreeGrafter"/>
</dbReference>
<comment type="subcellular location">
    <subcellularLocation>
        <location evidence="1">Membrane</location>
        <topology evidence="1">Single-pass type I membrane protein</topology>
    </subcellularLocation>
</comment>
<evidence type="ECO:0000259" key="13">
    <source>
        <dbReference type="PROSITE" id="PS50853"/>
    </source>
</evidence>
<keyword evidence="4" id="KW-0130">Cell adhesion</keyword>
<keyword evidence="6 10" id="KW-0472">Membrane</keyword>
<feature type="domain" description="Fibronectin type-III" evidence="13">
    <location>
        <begin position="760"/>
        <end position="859"/>
    </location>
</feature>
<dbReference type="InterPro" id="IPR013098">
    <property type="entry name" value="Ig_I-set"/>
</dbReference>
<dbReference type="InterPro" id="IPR003961">
    <property type="entry name" value="FN3_dom"/>
</dbReference>
<feature type="domain" description="Fibronectin type-III" evidence="13">
    <location>
        <begin position="864"/>
        <end position="979"/>
    </location>
</feature>
<evidence type="ECO:0000259" key="12">
    <source>
        <dbReference type="PROSITE" id="PS50835"/>
    </source>
</evidence>
<keyword evidence="15" id="KW-1185">Reference proteome</keyword>
<name>A0A811KTR4_9BILA</name>
<accession>A0A811KTR4</accession>
<dbReference type="PROSITE" id="PS50853">
    <property type="entry name" value="FN3"/>
    <property type="match status" value="4"/>
</dbReference>
<feature type="domain" description="Ig-like" evidence="12">
    <location>
        <begin position="354"/>
        <end position="435"/>
    </location>
</feature>
<dbReference type="InterPro" id="IPR036116">
    <property type="entry name" value="FN3_sf"/>
</dbReference>
<evidence type="ECO:0000256" key="10">
    <source>
        <dbReference type="SAM" id="Phobius"/>
    </source>
</evidence>
<feature type="transmembrane region" description="Helical" evidence="10">
    <location>
        <begin position="1203"/>
        <end position="1227"/>
    </location>
</feature>
<evidence type="ECO:0000256" key="7">
    <source>
        <dbReference type="ARBA" id="ARBA00023157"/>
    </source>
</evidence>
<dbReference type="PANTHER" id="PTHR10075:SF100">
    <property type="entry name" value="FASCICLIN-2"/>
    <property type="match status" value="1"/>
</dbReference>
<dbReference type="CDD" id="cd00096">
    <property type="entry name" value="Ig"/>
    <property type="match status" value="2"/>
</dbReference>
<evidence type="ECO:0000256" key="11">
    <source>
        <dbReference type="SAM" id="SignalP"/>
    </source>
</evidence>
<dbReference type="SUPFAM" id="SSF48726">
    <property type="entry name" value="Immunoglobulin"/>
    <property type="match status" value="6"/>
</dbReference>
<evidence type="ECO:0000256" key="5">
    <source>
        <dbReference type="ARBA" id="ARBA00022989"/>
    </source>
</evidence>
<keyword evidence="11" id="KW-0732">Signal</keyword>
<evidence type="ECO:0000256" key="2">
    <source>
        <dbReference type="ARBA" id="ARBA00022692"/>
    </source>
</evidence>
<keyword evidence="2 10" id="KW-0812">Transmembrane</keyword>
<dbReference type="Gene3D" id="2.60.40.10">
    <property type="entry name" value="Immunoglobulins"/>
    <property type="match status" value="11"/>
</dbReference>
<feature type="signal peptide" evidence="11">
    <location>
        <begin position="1"/>
        <end position="25"/>
    </location>
</feature>
<feature type="domain" description="Ig-like" evidence="12">
    <location>
        <begin position="453"/>
        <end position="539"/>
    </location>
</feature>
<dbReference type="InterPro" id="IPR003598">
    <property type="entry name" value="Ig_sub2"/>
</dbReference>
<dbReference type="SMART" id="SM00408">
    <property type="entry name" value="IGc2"/>
    <property type="match status" value="5"/>
</dbReference>
<organism evidence="14 15">
    <name type="scientific">Bursaphelenchus okinawaensis</name>
    <dbReference type="NCBI Taxonomy" id="465554"/>
    <lineage>
        <taxon>Eukaryota</taxon>
        <taxon>Metazoa</taxon>
        <taxon>Ecdysozoa</taxon>
        <taxon>Nematoda</taxon>
        <taxon>Chromadorea</taxon>
        <taxon>Rhabditida</taxon>
        <taxon>Tylenchina</taxon>
        <taxon>Tylenchomorpha</taxon>
        <taxon>Aphelenchoidea</taxon>
        <taxon>Aphelenchoididae</taxon>
        <taxon>Bursaphelenchus</taxon>
    </lineage>
</organism>
<dbReference type="EMBL" id="CAJFDH010000004">
    <property type="protein sequence ID" value="CAD5219206.1"/>
    <property type="molecule type" value="Genomic_DNA"/>
</dbReference>